<feature type="compositionally biased region" description="Polar residues" evidence="1">
    <location>
        <begin position="7"/>
        <end position="16"/>
    </location>
</feature>
<dbReference type="Proteomes" id="UP000268162">
    <property type="component" value="Unassembled WGS sequence"/>
</dbReference>
<dbReference type="AlphaFoldDB" id="A0A4P9ZNM8"/>
<accession>A0A4P9ZNM8</accession>
<keyword evidence="3" id="KW-1185">Reference proteome</keyword>
<reference evidence="3" key="1">
    <citation type="journal article" date="2018" name="Nat. Microbiol.">
        <title>Leveraging single-cell genomics to expand the fungal tree of life.</title>
        <authorList>
            <person name="Ahrendt S.R."/>
            <person name="Quandt C.A."/>
            <person name="Ciobanu D."/>
            <person name="Clum A."/>
            <person name="Salamov A."/>
            <person name="Andreopoulos B."/>
            <person name="Cheng J.F."/>
            <person name="Woyke T."/>
            <person name="Pelin A."/>
            <person name="Henrissat B."/>
            <person name="Reynolds N.K."/>
            <person name="Benny G.L."/>
            <person name="Smith M.E."/>
            <person name="James T.Y."/>
            <person name="Grigoriev I.V."/>
        </authorList>
    </citation>
    <scope>NUCLEOTIDE SEQUENCE [LARGE SCALE GENOMIC DNA]</scope>
    <source>
        <strain evidence="3">RSA 468</strain>
    </source>
</reference>
<organism evidence="2 3">
    <name type="scientific">Dimargaris cristalligena</name>
    <dbReference type="NCBI Taxonomy" id="215637"/>
    <lineage>
        <taxon>Eukaryota</taxon>
        <taxon>Fungi</taxon>
        <taxon>Fungi incertae sedis</taxon>
        <taxon>Zoopagomycota</taxon>
        <taxon>Kickxellomycotina</taxon>
        <taxon>Dimargaritomycetes</taxon>
        <taxon>Dimargaritales</taxon>
        <taxon>Dimargaritaceae</taxon>
        <taxon>Dimargaris</taxon>
    </lineage>
</organism>
<name>A0A4P9ZNM8_9FUNG</name>
<gene>
    <name evidence="2" type="ORF">BJ085DRAFT_34206</name>
</gene>
<feature type="region of interest" description="Disordered" evidence="1">
    <location>
        <begin position="1"/>
        <end position="115"/>
    </location>
</feature>
<feature type="compositionally biased region" description="Pro residues" evidence="1">
    <location>
        <begin position="17"/>
        <end position="30"/>
    </location>
</feature>
<protein>
    <submittedName>
        <fullName evidence="2">Uncharacterized protein</fullName>
    </submittedName>
</protein>
<evidence type="ECO:0000313" key="3">
    <source>
        <dbReference type="Proteomes" id="UP000268162"/>
    </source>
</evidence>
<evidence type="ECO:0000313" key="2">
    <source>
        <dbReference type="EMBL" id="RKP35024.1"/>
    </source>
</evidence>
<proteinExistence type="predicted"/>
<evidence type="ECO:0000256" key="1">
    <source>
        <dbReference type="SAM" id="MobiDB-lite"/>
    </source>
</evidence>
<dbReference type="EMBL" id="ML002984">
    <property type="protein sequence ID" value="RKP35024.1"/>
    <property type="molecule type" value="Genomic_DNA"/>
</dbReference>
<sequence length="228" mass="25144">MSIAALSLSSQTIPSQRSPPPFPMSKPNYPPRWSGHPGGAYSQRPFRAASPPLASVPATTSRGDRRLRQSAPGTPVARPHHHQQQPPISFSPNAVPMAPGRRSPPPPPPAATRFEPYPIPRRAMVPPSYFTPLFPHLPLPHNSPIHSLPNSTDARVLVHQLHLPLNPAERALERSKARAQECEEEVPAVSPLRRLQMRPLLRLPPLEVAGAQSQEKSAVRSHLESHFW</sequence>